<protein>
    <submittedName>
        <fullName evidence="1">Uncharacterized protein</fullName>
    </submittedName>
</protein>
<dbReference type="RefSeq" id="XP_001593598.1">
    <property type="nucleotide sequence ID" value="XM_001593548.1"/>
</dbReference>
<dbReference type="KEGG" id="ssl:SS1G_05025"/>
<dbReference type="HOGENOM" id="CLU_3033776_0_0_1"/>
<reference evidence="2" key="1">
    <citation type="journal article" date="2011" name="PLoS Genet.">
        <title>Genomic analysis of the necrotrophic fungal pathogens Sclerotinia sclerotiorum and Botrytis cinerea.</title>
        <authorList>
            <person name="Amselem J."/>
            <person name="Cuomo C.A."/>
            <person name="van Kan J.A."/>
            <person name="Viaud M."/>
            <person name="Benito E.P."/>
            <person name="Couloux A."/>
            <person name="Coutinho P.M."/>
            <person name="de Vries R.P."/>
            <person name="Dyer P.S."/>
            <person name="Fillinger S."/>
            <person name="Fournier E."/>
            <person name="Gout L."/>
            <person name="Hahn M."/>
            <person name="Kohn L."/>
            <person name="Lapalu N."/>
            <person name="Plummer K.M."/>
            <person name="Pradier J.M."/>
            <person name="Quevillon E."/>
            <person name="Sharon A."/>
            <person name="Simon A."/>
            <person name="ten Have A."/>
            <person name="Tudzynski B."/>
            <person name="Tudzynski P."/>
            <person name="Wincker P."/>
            <person name="Andrew M."/>
            <person name="Anthouard V."/>
            <person name="Beever R.E."/>
            <person name="Beffa R."/>
            <person name="Benoit I."/>
            <person name="Bouzid O."/>
            <person name="Brault B."/>
            <person name="Chen Z."/>
            <person name="Choquer M."/>
            <person name="Collemare J."/>
            <person name="Cotton P."/>
            <person name="Danchin E.G."/>
            <person name="Da Silva C."/>
            <person name="Gautier A."/>
            <person name="Giraud C."/>
            <person name="Giraud T."/>
            <person name="Gonzalez C."/>
            <person name="Grossetete S."/>
            <person name="Guldener U."/>
            <person name="Henrissat B."/>
            <person name="Howlett B.J."/>
            <person name="Kodira C."/>
            <person name="Kretschmer M."/>
            <person name="Lappartient A."/>
            <person name="Leroch M."/>
            <person name="Levis C."/>
            <person name="Mauceli E."/>
            <person name="Neuveglise C."/>
            <person name="Oeser B."/>
            <person name="Pearson M."/>
            <person name="Poulain J."/>
            <person name="Poussereau N."/>
            <person name="Quesneville H."/>
            <person name="Rascle C."/>
            <person name="Schumacher J."/>
            <person name="Segurens B."/>
            <person name="Sexton A."/>
            <person name="Silva E."/>
            <person name="Sirven C."/>
            <person name="Soanes D.M."/>
            <person name="Talbot N.J."/>
            <person name="Templeton M."/>
            <person name="Yandava C."/>
            <person name="Yarden O."/>
            <person name="Zeng Q."/>
            <person name="Rollins J.A."/>
            <person name="Lebrun M.H."/>
            <person name="Dickman M."/>
        </authorList>
    </citation>
    <scope>NUCLEOTIDE SEQUENCE [LARGE SCALE GENOMIC DNA]</scope>
    <source>
        <strain evidence="2">ATCC 18683 / 1980 / Ss-1</strain>
    </source>
</reference>
<gene>
    <name evidence="1" type="ORF">SS1G_05025</name>
</gene>
<organism evidence="1 2">
    <name type="scientific">Sclerotinia sclerotiorum (strain ATCC 18683 / 1980 / Ss-1)</name>
    <name type="common">White mold</name>
    <name type="synonym">Whetzelinia sclerotiorum</name>
    <dbReference type="NCBI Taxonomy" id="665079"/>
    <lineage>
        <taxon>Eukaryota</taxon>
        <taxon>Fungi</taxon>
        <taxon>Dikarya</taxon>
        <taxon>Ascomycota</taxon>
        <taxon>Pezizomycotina</taxon>
        <taxon>Leotiomycetes</taxon>
        <taxon>Helotiales</taxon>
        <taxon>Sclerotiniaceae</taxon>
        <taxon>Sclerotinia</taxon>
    </lineage>
</organism>
<dbReference type="GeneID" id="5490263"/>
<evidence type="ECO:0000313" key="2">
    <source>
        <dbReference type="Proteomes" id="UP000001312"/>
    </source>
</evidence>
<name>A7EI83_SCLS1</name>
<dbReference type="AlphaFoldDB" id="A7EI83"/>
<evidence type="ECO:0000313" key="1">
    <source>
        <dbReference type="EMBL" id="EDO02549.1"/>
    </source>
</evidence>
<keyword evidence="2" id="KW-1185">Reference proteome</keyword>
<dbReference type="InParanoid" id="A7EI83"/>
<dbReference type="EMBL" id="CH476626">
    <property type="protein sequence ID" value="EDO02549.1"/>
    <property type="molecule type" value="Genomic_DNA"/>
</dbReference>
<dbReference type="Proteomes" id="UP000001312">
    <property type="component" value="Unassembled WGS sequence"/>
</dbReference>
<accession>A7EI83</accession>
<proteinExistence type="predicted"/>
<sequence>MAICKAIRWKLGDLVIHGVKDIPGKCGEHRMAGSSFSDGEIKETAAKSLMGLTLS</sequence>